<dbReference type="Pfam" id="PF18387">
    <property type="entry name" value="zf_C2H2_ZHX"/>
    <property type="match status" value="1"/>
</dbReference>
<dbReference type="Ensembl" id="ENSSANT00000032822.1">
    <property type="protein sequence ID" value="ENSSANP00000030838.1"/>
    <property type="gene ID" value="ENSSANG00000015762.1"/>
</dbReference>
<dbReference type="InterPro" id="IPR041057">
    <property type="entry name" value="ZHX_Znf_C2H2"/>
</dbReference>
<dbReference type="InterPro" id="IPR009057">
    <property type="entry name" value="Homeodomain-like_sf"/>
</dbReference>
<evidence type="ECO:0000256" key="1">
    <source>
        <dbReference type="ARBA" id="ARBA00004123"/>
    </source>
</evidence>
<keyword evidence="10" id="KW-0805">Transcription regulation</keyword>
<keyword evidence="22" id="KW-1185">Reference proteome</keyword>
<comment type="subcellular location">
    <subcellularLocation>
        <location evidence="1 16 17">Nucleus</location>
    </subcellularLocation>
</comment>
<name>A0A671MJS2_9TELE</name>
<dbReference type="GO" id="GO:0008270">
    <property type="term" value="F:zinc ion binding"/>
    <property type="evidence" value="ECO:0007669"/>
    <property type="project" value="UniProtKB-KW"/>
</dbReference>
<keyword evidence="9" id="KW-0862">Zinc</keyword>
<evidence type="ECO:0000256" key="16">
    <source>
        <dbReference type="PROSITE-ProRule" id="PRU00108"/>
    </source>
</evidence>
<dbReference type="SUPFAM" id="SSF46689">
    <property type="entry name" value="Homeodomain-like"/>
    <property type="match status" value="3"/>
</dbReference>
<dbReference type="CDD" id="cd00086">
    <property type="entry name" value="homeodomain"/>
    <property type="match status" value="2"/>
</dbReference>
<keyword evidence="12 16" id="KW-0371">Homeobox</keyword>
<feature type="domain" description="Homeobox" evidence="19">
    <location>
        <begin position="588"/>
        <end position="633"/>
    </location>
</feature>
<dbReference type="Gene3D" id="1.10.10.60">
    <property type="entry name" value="Homeodomain-like"/>
    <property type="match status" value="3"/>
</dbReference>
<reference evidence="21" key="1">
    <citation type="submission" date="2025-08" db="UniProtKB">
        <authorList>
            <consortium name="Ensembl"/>
        </authorList>
    </citation>
    <scope>IDENTIFICATION</scope>
</reference>
<dbReference type="SMART" id="SM00389">
    <property type="entry name" value="HOX"/>
    <property type="match status" value="3"/>
</dbReference>
<proteinExistence type="inferred from homology"/>
<evidence type="ECO:0000256" key="7">
    <source>
        <dbReference type="ARBA" id="ARBA00022771"/>
    </source>
</evidence>
<feature type="DNA-binding region" description="Homeobox" evidence="16">
    <location>
        <begin position="236"/>
        <end position="278"/>
    </location>
</feature>
<evidence type="ECO:0000313" key="21">
    <source>
        <dbReference type="Ensembl" id="ENSSANP00000030838.1"/>
    </source>
</evidence>
<keyword evidence="11 16" id="KW-0238">DNA-binding</keyword>
<evidence type="ECO:0000256" key="5">
    <source>
        <dbReference type="ARBA" id="ARBA00022723"/>
    </source>
</evidence>
<dbReference type="InterPro" id="IPR001356">
    <property type="entry name" value="HD"/>
</dbReference>
<dbReference type="PROSITE" id="PS50071">
    <property type="entry name" value="HOMEOBOX_2"/>
    <property type="match status" value="2"/>
</dbReference>
<dbReference type="GO" id="GO:0030154">
    <property type="term" value="P:cell differentiation"/>
    <property type="evidence" value="ECO:0007669"/>
    <property type="project" value="UniProtKB-KW"/>
</dbReference>
<keyword evidence="13" id="KW-0804">Transcription</keyword>
<evidence type="ECO:0000256" key="2">
    <source>
        <dbReference type="ARBA" id="ARBA00007440"/>
    </source>
</evidence>
<evidence type="ECO:0000313" key="22">
    <source>
        <dbReference type="Proteomes" id="UP000472260"/>
    </source>
</evidence>
<feature type="domain" description="Homeobox" evidence="19">
    <location>
        <begin position="234"/>
        <end position="277"/>
    </location>
</feature>
<accession>A0A671MJS2</accession>
<evidence type="ECO:0000256" key="6">
    <source>
        <dbReference type="ARBA" id="ARBA00022737"/>
    </source>
</evidence>
<dbReference type="PANTHER" id="PTHR15467">
    <property type="entry name" value="ZINC-FINGERS AND HOMEOBOXES RELATED"/>
    <property type="match status" value="1"/>
</dbReference>
<dbReference type="Gene3D" id="3.30.160.60">
    <property type="entry name" value="Classic Zinc Finger"/>
    <property type="match status" value="1"/>
</dbReference>
<dbReference type="FunFam" id="1.10.10.60:FF:000062">
    <property type="entry name" value="zinc fingers and homeoboxes protein 3"/>
    <property type="match status" value="1"/>
</dbReference>
<dbReference type="SUPFAM" id="SSF57667">
    <property type="entry name" value="beta-beta-alpha zinc fingers"/>
    <property type="match status" value="1"/>
</dbReference>
<gene>
    <name evidence="21" type="primary">LOC107700346</name>
</gene>
<evidence type="ECO:0000256" key="4">
    <source>
        <dbReference type="ARBA" id="ARBA00022553"/>
    </source>
</evidence>
<dbReference type="AlphaFoldDB" id="A0A671MJS2"/>
<dbReference type="GO" id="GO:0003677">
    <property type="term" value="F:DNA binding"/>
    <property type="evidence" value="ECO:0007669"/>
    <property type="project" value="UniProtKB-UniRule"/>
</dbReference>
<evidence type="ECO:0000256" key="13">
    <source>
        <dbReference type="ARBA" id="ARBA00023163"/>
    </source>
</evidence>
<keyword evidence="6" id="KW-0677">Repeat</keyword>
<dbReference type="GO" id="GO:0005634">
    <property type="term" value="C:nucleus"/>
    <property type="evidence" value="ECO:0007669"/>
    <property type="project" value="UniProtKB-SubCell"/>
</dbReference>
<feature type="region of interest" description="Disordered" evidence="18">
    <location>
        <begin position="47"/>
        <end position="66"/>
    </location>
</feature>
<reference evidence="21" key="2">
    <citation type="submission" date="2025-09" db="UniProtKB">
        <authorList>
            <consortium name="Ensembl"/>
        </authorList>
    </citation>
    <scope>IDENTIFICATION</scope>
</reference>
<evidence type="ECO:0000256" key="10">
    <source>
        <dbReference type="ARBA" id="ARBA00023015"/>
    </source>
</evidence>
<dbReference type="Proteomes" id="UP000472260">
    <property type="component" value="Unassembled WGS sequence"/>
</dbReference>
<keyword evidence="14 16" id="KW-0539">Nucleus</keyword>
<evidence type="ECO:0000256" key="3">
    <source>
        <dbReference type="ARBA" id="ARBA00022491"/>
    </source>
</evidence>
<dbReference type="GO" id="GO:0000981">
    <property type="term" value="F:DNA-binding transcription factor activity, RNA polymerase II-specific"/>
    <property type="evidence" value="ECO:0007669"/>
    <property type="project" value="TreeGrafter"/>
</dbReference>
<evidence type="ECO:0000256" key="17">
    <source>
        <dbReference type="RuleBase" id="RU000682"/>
    </source>
</evidence>
<dbReference type="InterPro" id="IPR013087">
    <property type="entry name" value="Znf_C2H2_type"/>
</dbReference>
<keyword evidence="5" id="KW-0479">Metal-binding</keyword>
<keyword evidence="3" id="KW-0678">Repressor</keyword>
<keyword evidence="7 15" id="KW-0863">Zinc-finger</keyword>
<evidence type="ECO:0000256" key="9">
    <source>
        <dbReference type="ARBA" id="ARBA00022833"/>
    </source>
</evidence>
<comment type="similarity">
    <text evidence="2">Belongs to the ZHX family.</text>
</comment>
<sequence>MSSRRKSFNPCVLRATSFPAEDSLEMDVSAETVLDRYSPVPLTTHENWTSLNNKEEDQSEWGSASEQGLNIRDHEEIPQSESPVSTLYLCTICNFSTNKFESLSCHNKVQHPGESSFKVRHIKLDSQSILEQTIENLGPFLDSSSSAGEDTGKTTMENSSILDKGLDVEKELDSPVLKDEIRAVSVNGTIIISEPMCHVTPLLQRPPRLSTSPTIAVPIHTTKYNPILDSNVTLITSFNRFPYPTHTELSWLTAASRHPEDQIKVWFTTQRLKQGITWSPEEVEEARKKMFNGSIPPTHQTCEVLPAPAVETHNPGQAQSATCHGFGQTSLASNITADRSPTACTPGIATAVRQAPTLKRPLGTSFLASVVKRPTGDPKESMRMPPPSAPPPEKLTIAASPGLSETRTSSPGSLVASDMKRPVPVHFVPSKGEPPIVQSIEKIPVALPSVLPKEKLPLSPIVSTNHKRSVIAKQLSNHTSASSFVAKNKFGNGVTVPLAPAVATPQMSRPTIIQTLSAVPLSLSPTPVFQCTSIEPSVAPVFSCFSSQNGKETTNSQNDSQKSHVEFALREHCVPTQFPLLERVKDKSPEQMKLLEESFQRNSFPSYNEVEHLVITTRMSREEIESWFLERRALRDDLEQALPVPQVSKTVNLLKNVFVQNRWPSPVEFRHLEMQARLARTELVHWFRDSRLAQQSRILNQKELFGEQNSCRDADATKRPLREENTKPSSPEFENWFSNMLGQHMGSEKLLDSVIHRSALGTTDVTSALVLRSHGHTDIRLEHCGNVVELCECCMYVLDAERTENLCALESLRICTCKHTVT</sequence>
<dbReference type="PROSITE" id="PS50157">
    <property type="entry name" value="ZINC_FINGER_C2H2_2"/>
    <property type="match status" value="1"/>
</dbReference>
<evidence type="ECO:0000259" key="19">
    <source>
        <dbReference type="PROSITE" id="PS50071"/>
    </source>
</evidence>
<dbReference type="Pfam" id="PF00046">
    <property type="entry name" value="Homeodomain"/>
    <property type="match status" value="1"/>
</dbReference>
<evidence type="ECO:0000256" key="8">
    <source>
        <dbReference type="ARBA" id="ARBA00022782"/>
    </source>
</evidence>
<protein>
    <submittedName>
        <fullName evidence="21">Zinc fingers and homeoboxes protein 2-like</fullName>
    </submittedName>
</protein>
<evidence type="ECO:0000256" key="18">
    <source>
        <dbReference type="SAM" id="MobiDB-lite"/>
    </source>
</evidence>
<evidence type="ECO:0000256" key="14">
    <source>
        <dbReference type="ARBA" id="ARBA00023242"/>
    </source>
</evidence>
<keyword evidence="4" id="KW-0597">Phosphoprotein</keyword>
<organism evidence="21 22">
    <name type="scientific">Sinocyclocheilus anshuiensis</name>
    <dbReference type="NCBI Taxonomy" id="1608454"/>
    <lineage>
        <taxon>Eukaryota</taxon>
        <taxon>Metazoa</taxon>
        <taxon>Chordata</taxon>
        <taxon>Craniata</taxon>
        <taxon>Vertebrata</taxon>
        <taxon>Euteleostomi</taxon>
        <taxon>Actinopterygii</taxon>
        <taxon>Neopterygii</taxon>
        <taxon>Teleostei</taxon>
        <taxon>Ostariophysi</taxon>
        <taxon>Cypriniformes</taxon>
        <taxon>Cyprinidae</taxon>
        <taxon>Cyprininae</taxon>
        <taxon>Sinocyclocheilus</taxon>
    </lineage>
</organism>
<evidence type="ECO:0000256" key="12">
    <source>
        <dbReference type="ARBA" id="ARBA00023155"/>
    </source>
</evidence>
<keyword evidence="8" id="KW-0221">Differentiation</keyword>
<dbReference type="PANTHER" id="PTHR15467:SF5">
    <property type="entry name" value="ZINC FINGERS AND HOMEOBOXES PROTEIN 2"/>
    <property type="match status" value="1"/>
</dbReference>
<feature type="domain" description="C2H2-type" evidence="20">
    <location>
        <begin position="88"/>
        <end position="116"/>
    </location>
</feature>
<dbReference type="InterPro" id="IPR036236">
    <property type="entry name" value="Znf_C2H2_sf"/>
</dbReference>
<evidence type="ECO:0000259" key="20">
    <source>
        <dbReference type="PROSITE" id="PS50157"/>
    </source>
</evidence>
<feature type="DNA-binding region" description="Homeobox" evidence="16">
    <location>
        <begin position="590"/>
        <end position="634"/>
    </location>
</feature>
<evidence type="ECO:0000256" key="15">
    <source>
        <dbReference type="PROSITE-ProRule" id="PRU00042"/>
    </source>
</evidence>
<evidence type="ECO:0000256" key="11">
    <source>
        <dbReference type="ARBA" id="ARBA00023125"/>
    </source>
</evidence>